<evidence type="ECO:0000256" key="1">
    <source>
        <dbReference type="ARBA" id="ARBA00005466"/>
    </source>
</evidence>
<dbReference type="InterPro" id="IPR016169">
    <property type="entry name" value="FAD-bd_PCMH_sub2"/>
</dbReference>
<organism evidence="7 8">
    <name type="scientific">Hortaea werneckii EXF-2000</name>
    <dbReference type="NCBI Taxonomy" id="1157616"/>
    <lineage>
        <taxon>Eukaryota</taxon>
        <taxon>Fungi</taxon>
        <taxon>Dikarya</taxon>
        <taxon>Ascomycota</taxon>
        <taxon>Pezizomycotina</taxon>
        <taxon>Dothideomycetes</taxon>
        <taxon>Dothideomycetidae</taxon>
        <taxon>Mycosphaerellales</taxon>
        <taxon>Teratosphaeriaceae</taxon>
        <taxon>Hortaea</taxon>
    </lineage>
</organism>
<dbReference type="GO" id="GO:0016491">
    <property type="term" value="F:oxidoreductase activity"/>
    <property type="evidence" value="ECO:0007669"/>
    <property type="project" value="UniProtKB-KW"/>
</dbReference>
<reference evidence="7 8" key="1">
    <citation type="submission" date="2017-01" db="EMBL/GenBank/DDBJ databases">
        <title>The recent genome duplication of the halophilic yeast Hortaea werneckii: insights from long-read sequencing.</title>
        <authorList>
            <person name="Sinha S."/>
            <person name="Flibotte S."/>
            <person name="Neira M."/>
            <person name="Lenassi M."/>
            <person name="Gostincar C."/>
            <person name="Stajich J.E."/>
            <person name="Nislow C.E."/>
        </authorList>
    </citation>
    <scope>NUCLEOTIDE SEQUENCE [LARGE SCALE GENOMIC DNA]</scope>
    <source>
        <strain evidence="7 8">EXF-2000</strain>
    </source>
</reference>
<dbReference type="VEuPathDB" id="FungiDB:BTJ68_05873"/>
<dbReference type="EMBL" id="MUNK01000065">
    <property type="protein sequence ID" value="OTA34059.1"/>
    <property type="molecule type" value="Genomic_DNA"/>
</dbReference>
<comment type="caution">
    <text evidence="7">The sequence shown here is derived from an EMBL/GenBank/DDBJ whole genome shotgun (WGS) entry which is preliminary data.</text>
</comment>
<sequence>MALIIGRMLLLPRLLSLHKPYWNSTMQSRWLVTTRNAGHSVETSVRHSLKMKAFLSLLPWLALAAADAKSDTNAVCEYLYDKYPKYFAWDTLGPHALQTLSNASTYHDINSVYWNAQNRLFRAACAFFPGNAEQVSDAVKQLNKHPEARFALKSGGHQPAPGFSSTDGGVIISFEPNLADTVRTEDGKHFIVGPGARWGDSYAVTQKTNQVVVGGRLSHIGVGGFAVGGGLSFYSAQYGLTCDNVDQWEVVLADGTALNATRDENADLWWALRGGGNQFAIVTRMWMQAHPLGDNGKVWGGTRAYSSDKKDELFKAVANFVRDYPDKKAAVIPTFQFGLPGNLINAIGGPLFFFFYDGETPPPGVFDEFDAIDALSDETGTKPYTDITGAAGGASLQGFGASFRELTFPNLPTENMTAFYDGVYDRVYKQSLKDGLLNLNIQIMGFDPQPVSKLIAQASQDQGGNALGLDPSSGDRIWIENNLLWTGNLCNDNCPTYSEDVMNDILDFSKSTFGGMEPTNYESGDVDFVSYNPLFMNDAAPNQDVYSSYGQDSLQKLQAAKQKYDPSGFFTNRQGGFKLPP</sequence>
<dbReference type="Gene3D" id="3.30.465.10">
    <property type="match status" value="1"/>
</dbReference>
<dbReference type="InterPro" id="IPR050416">
    <property type="entry name" value="FAD-linked_Oxidoreductase"/>
</dbReference>
<evidence type="ECO:0000256" key="5">
    <source>
        <dbReference type="SAM" id="SignalP"/>
    </source>
</evidence>
<dbReference type="SUPFAM" id="SSF56176">
    <property type="entry name" value="FAD-binding/transporter-associated domain-like"/>
    <property type="match status" value="1"/>
</dbReference>
<evidence type="ECO:0000256" key="3">
    <source>
        <dbReference type="ARBA" id="ARBA00022827"/>
    </source>
</evidence>
<feature type="domain" description="FAD-binding PCMH-type" evidence="6">
    <location>
        <begin position="119"/>
        <end position="292"/>
    </location>
</feature>
<dbReference type="OrthoDB" id="2151789at2759"/>
<dbReference type="InterPro" id="IPR036318">
    <property type="entry name" value="FAD-bd_PCMH-like_sf"/>
</dbReference>
<evidence type="ECO:0000313" key="7">
    <source>
        <dbReference type="EMBL" id="OTA34059.1"/>
    </source>
</evidence>
<feature type="chain" id="PRO_5012373949" description="FAD-binding PCMH-type domain-containing protein" evidence="5">
    <location>
        <begin position="17"/>
        <end position="581"/>
    </location>
</feature>
<keyword evidence="4" id="KW-0560">Oxidoreductase</keyword>
<accession>A0A1Z5TDF9</accession>
<keyword evidence="8" id="KW-1185">Reference proteome</keyword>
<dbReference type="AlphaFoldDB" id="A0A1Z5TDF9"/>
<dbReference type="PANTHER" id="PTHR42973:SF13">
    <property type="entry name" value="FAD-BINDING PCMH-TYPE DOMAIN-CONTAINING PROTEIN"/>
    <property type="match status" value="1"/>
</dbReference>
<proteinExistence type="inferred from homology"/>
<feature type="signal peptide" evidence="5">
    <location>
        <begin position="1"/>
        <end position="16"/>
    </location>
</feature>
<dbReference type="InParanoid" id="A0A1Z5TDF9"/>
<dbReference type="InterPro" id="IPR016166">
    <property type="entry name" value="FAD-bd_PCMH"/>
</dbReference>
<keyword evidence="5" id="KW-0732">Signal</keyword>
<dbReference type="Pfam" id="PF01565">
    <property type="entry name" value="FAD_binding_4"/>
    <property type="match status" value="1"/>
</dbReference>
<protein>
    <recommendedName>
        <fullName evidence="6">FAD-binding PCMH-type domain-containing protein</fullName>
    </recommendedName>
</protein>
<dbReference type="PANTHER" id="PTHR42973">
    <property type="entry name" value="BINDING OXIDOREDUCTASE, PUTATIVE (AFU_ORTHOLOGUE AFUA_1G17690)-RELATED"/>
    <property type="match status" value="1"/>
</dbReference>
<evidence type="ECO:0000259" key="6">
    <source>
        <dbReference type="PROSITE" id="PS51387"/>
    </source>
</evidence>
<dbReference type="PROSITE" id="PS51387">
    <property type="entry name" value="FAD_PCMH"/>
    <property type="match status" value="1"/>
</dbReference>
<comment type="similarity">
    <text evidence="1">Belongs to the oxygen-dependent FAD-linked oxidoreductase family.</text>
</comment>
<gene>
    <name evidence="7" type="ORF">BTJ68_05873</name>
</gene>
<evidence type="ECO:0000313" key="8">
    <source>
        <dbReference type="Proteomes" id="UP000194280"/>
    </source>
</evidence>
<keyword evidence="3" id="KW-0274">FAD</keyword>
<dbReference type="InterPro" id="IPR006094">
    <property type="entry name" value="Oxid_FAD_bind_N"/>
</dbReference>
<dbReference type="GO" id="GO:0071949">
    <property type="term" value="F:FAD binding"/>
    <property type="evidence" value="ECO:0007669"/>
    <property type="project" value="InterPro"/>
</dbReference>
<dbReference type="Pfam" id="PF08031">
    <property type="entry name" value="BBE"/>
    <property type="match status" value="1"/>
</dbReference>
<keyword evidence="2" id="KW-0285">Flavoprotein</keyword>
<name>A0A1Z5TDF9_HORWE</name>
<evidence type="ECO:0000256" key="2">
    <source>
        <dbReference type="ARBA" id="ARBA00022630"/>
    </source>
</evidence>
<dbReference type="STRING" id="1157616.A0A1Z5TDF9"/>
<dbReference type="InterPro" id="IPR012951">
    <property type="entry name" value="BBE"/>
</dbReference>
<evidence type="ECO:0000256" key="4">
    <source>
        <dbReference type="ARBA" id="ARBA00023002"/>
    </source>
</evidence>
<dbReference type="Proteomes" id="UP000194280">
    <property type="component" value="Unassembled WGS sequence"/>
</dbReference>